<dbReference type="SMART" id="SM00283">
    <property type="entry name" value="MA"/>
    <property type="match status" value="1"/>
</dbReference>
<dbReference type="PANTHER" id="PTHR32089:SF112">
    <property type="entry name" value="LYSOZYME-LIKE PROTEIN-RELATED"/>
    <property type="match status" value="1"/>
</dbReference>
<dbReference type="InterPro" id="IPR004089">
    <property type="entry name" value="MCPsignal_dom"/>
</dbReference>
<evidence type="ECO:0000313" key="11">
    <source>
        <dbReference type="EMBL" id="CAG5092181.1"/>
    </source>
</evidence>
<protein>
    <submittedName>
        <fullName evidence="11">Methyl-accepting chemotaxis sensory transducer</fullName>
    </submittedName>
</protein>
<keyword evidence="3 8" id="KW-0472">Membrane</keyword>
<feature type="region of interest" description="Disordered" evidence="7">
    <location>
        <begin position="1"/>
        <end position="26"/>
    </location>
</feature>
<accession>A0ABN7S8M3</accession>
<evidence type="ECO:0000256" key="2">
    <source>
        <dbReference type="ARBA" id="ARBA00022475"/>
    </source>
</evidence>
<dbReference type="SUPFAM" id="SSF58104">
    <property type="entry name" value="Methyl-accepting chemotaxis protein (MCP) signaling domain"/>
    <property type="match status" value="1"/>
</dbReference>
<organism evidence="11 12">
    <name type="scientific">Thermobacillus xylanilyticus</name>
    <dbReference type="NCBI Taxonomy" id="76633"/>
    <lineage>
        <taxon>Bacteria</taxon>
        <taxon>Bacillati</taxon>
        <taxon>Bacillota</taxon>
        <taxon>Bacilli</taxon>
        <taxon>Bacillales</taxon>
        <taxon>Paenibacillaceae</taxon>
        <taxon>Thermobacillus</taxon>
    </lineage>
</organism>
<evidence type="ECO:0000259" key="10">
    <source>
        <dbReference type="PROSITE" id="PS50885"/>
    </source>
</evidence>
<dbReference type="Gene3D" id="1.10.8.500">
    <property type="entry name" value="HAMP domain in histidine kinase"/>
    <property type="match status" value="1"/>
</dbReference>
<keyword evidence="12" id="KW-1185">Reference proteome</keyword>
<dbReference type="PROSITE" id="PS50111">
    <property type="entry name" value="CHEMOTAXIS_TRANSDUC_2"/>
    <property type="match status" value="1"/>
</dbReference>
<feature type="transmembrane region" description="Helical" evidence="8">
    <location>
        <begin position="56"/>
        <end position="76"/>
    </location>
</feature>
<sequence>MKWTWKPKKRNGQNDASDSSTKSRNAADLTKVTEAVSKIGAGLNKARLTRSVGVKLFAIIFVSILVCVYAVGLYSYNTAKDIIKNKVMDASKTAISQTAGKLNLQLSSIENLAMSVVLDQTLQLNSRELAYAANLTDFERYQNVQGIETSFNNFLFGNSKFITGGALLPLKKELSAILSATSRLDVEKAIESDWYKRGLELDGSTYWIPTMKNGLNGNGSKMTFGLAKVIRSTATNEPIYLMVLEYDYQVVMEQFADVSLGDGSAVRIVDADGTILFGPDEEVGQNLGIELGQSTQADAVTAELNGDAVLAPYQTLITGWTLVGTVPVGELVKDAGKIRNVMYGMLGIAALLAAGIGLLVIWMIAMPLAKLRNLMNEGEKGNLTVRSNIRKRDEIGQLALSFNQMMEQITALVNRTNESAAQVLRTAETLSEASRKTALSAKEIAVATEEIANGATSLAVEAERGSELTEQMGAKMQEVNEARDQMASSAVEVERASEQGTRYMASLIEKTGMTEEMTRNMVEKVDRLKESTRSIRQILDVLNNITKQTNILSLNATIEAARAGVAGKGFMVVADEIRKLADQSRESIDVVASITESIQSEIEATVGVLGEAYPIFQEQIESVKEANQIFLSVQAQMNAFTAHLETVNDSVAQLGQTQSVLSEAMSNVSAVAQQSSATSEEVASLSNEQLNISENLVTLSNELEKVSNHLKETLSHFRTDDWKNQNGNA</sequence>
<reference evidence="11 12" key="1">
    <citation type="submission" date="2021-04" db="EMBL/GenBank/DDBJ databases">
        <authorList>
            <person name="Rakotoarivonina H."/>
        </authorList>
    </citation>
    <scope>NUCLEOTIDE SEQUENCE [LARGE SCALE GENOMIC DNA]</scope>
    <source>
        <strain evidence="11 12">XE</strain>
    </source>
</reference>
<dbReference type="Pfam" id="PF00672">
    <property type="entry name" value="HAMP"/>
    <property type="match status" value="1"/>
</dbReference>
<feature type="domain" description="HAMP" evidence="10">
    <location>
        <begin position="362"/>
        <end position="414"/>
    </location>
</feature>
<dbReference type="Proteomes" id="UP000681526">
    <property type="component" value="Unassembled WGS sequence"/>
</dbReference>
<keyword evidence="8" id="KW-0812">Transmembrane</keyword>
<evidence type="ECO:0000256" key="7">
    <source>
        <dbReference type="SAM" id="MobiDB-lite"/>
    </source>
</evidence>
<evidence type="ECO:0000259" key="9">
    <source>
        <dbReference type="PROSITE" id="PS50111"/>
    </source>
</evidence>
<keyword evidence="8" id="KW-1133">Transmembrane helix</keyword>
<evidence type="ECO:0000313" key="12">
    <source>
        <dbReference type="Proteomes" id="UP000681526"/>
    </source>
</evidence>
<keyword evidence="4 6" id="KW-0807">Transducer</keyword>
<feature type="compositionally biased region" description="Basic residues" evidence="7">
    <location>
        <begin position="1"/>
        <end position="11"/>
    </location>
</feature>
<dbReference type="Gene3D" id="1.10.287.950">
    <property type="entry name" value="Methyl-accepting chemotaxis protein"/>
    <property type="match status" value="1"/>
</dbReference>
<feature type="transmembrane region" description="Helical" evidence="8">
    <location>
        <begin position="341"/>
        <end position="365"/>
    </location>
</feature>
<dbReference type="CDD" id="cd06225">
    <property type="entry name" value="HAMP"/>
    <property type="match status" value="1"/>
</dbReference>
<comment type="similarity">
    <text evidence="5">Belongs to the methyl-accepting chemotaxis (MCP) protein family.</text>
</comment>
<evidence type="ECO:0000256" key="4">
    <source>
        <dbReference type="ARBA" id="ARBA00023224"/>
    </source>
</evidence>
<keyword evidence="2" id="KW-1003">Cell membrane</keyword>
<feature type="domain" description="Methyl-accepting transducer" evidence="9">
    <location>
        <begin position="433"/>
        <end position="683"/>
    </location>
</feature>
<evidence type="ECO:0000256" key="6">
    <source>
        <dbReference type="PROSITE-ProRule" id="PRU00284"/>
    </source>
</evidence>
<dbReference type="PANTHER" id="PTHR32089">
    <property type="entry name" value="METHYL-ACCEPTING CHEMOTAXIS PROTEIN MCPB"/>
    <property type="match status" value="1"/>
</dbReference>
<dbReference type="SMART" id="SM00304">
    <property type="entry name" value="HAMP"/>
    <property type="match status" value="1"/>
</dbReference>
<dbReference type="InterPro" id="IPR003660">
    <property type="entry name" value="HAMP_dom"/>
</dbReference>
<gene>
    <name evidence="11" type="primary">txxe 3257</name>
    <name evidence="11" type="ORF">TXXE_17760</name>
</gene>
<evidence type="ECO:0000256" key="8">
    <source>
        <dbReference type="SAM" id="Phobius"/>
    </source>
</evidence>
<name>A0ABN7S8M3_THEXY</name>
<evidence type="ECO:0000256" key="1">
    <source>
        <dbReference type="ARBA" id="ARBA00004236"/>
    </source>
</evidence>
<dbReference type="EMBL" id="CAJRAY010000091">
    <property type="protein sequence ID" value="CAG5092181.1"/>
    <property type="molecule type" value="Genomic_DNA"/>
</dbReference>
<proteinExistence type="inferred from homology"/>
<dbReference type="RefSeq" id="WP_213486369.1">
    <property type="nucleotide sequence ID" value="NZ_CAJRAY010000091.1"/>
</dbReference>
<evidence type="ECO:0000256" key="3">
    <source>
        <dbReference type="ARBA" id="ARBA00023136"/>
    </source>
</evidence>
<dbReference type="PROSITE" id="PS50885">
    <property type="entry name" value="HAMP"/>
    <property type="match status" value="1"/>
</dbReference>
<comment type="subcellular location">
    <subcellularLocation>
        <location evidence="1">Cell membrane</location>
    </subcellularLocation>
</comment>
<comment type="caution">
    <text evidence="11">The sequence shown here is derived from an EMBL/GenBank/DDBJ whole genome shotgun (WGS) entry which is preliminary data.</text>
</comment>
<feature type="compositionally biased region" description="Polar residues" evidence="7">
    <location>
        <begin position="13"/>
        <end position="24"/>
    </location>
</feature>
<dbReference type="Pfam" id="PF00015">
    <property type="entry name" value="MCPsignal"/>
    <property type="match status" value="1"/>
</dbReference>
<evidence type="ECO:0000256" key="5">
    <source>
        <dbReference type="ARBA" id="ARBA00029447"/>
    </source>
</evidence>
<dbReference type="Gene3D" id="3.30.450.20">
    <property type="entry name" value="PAS domain"/>
    <property type="match status" value="1"/>
</dbReference>